<reference evidence="1 2" key="1">
    <citation type="submission" date="2018-11" db="EMBL/GenBank/DDBJ databases">
        <title>Genome sequencing and assembly of Clostridium tagluense strain A121.</title>
        <authorList>
            <person name="Murakami T."/>
            <person name="Segawa T."/>
            <person name="Shcherbakova V.A."/>
            <person name="Mori H."/>
            <person name="Yoshimura Y."/>
        </authorList>
    </citation>
    <scope>NUCLEOTIDE SEQUENCE [LARGE SCALE GENOMIC DNA]</scope>
    <source>
        <strain evidence="1 2">A121</strain>
    </source>
</reference>
<gene>
    <name evidence="1" type="ORF">Ctaglu_26950</name>
</gene>
<evidence type="ECO:0000313" key="1">
    <source>
        <dbReference type="EMBL" id="GCD11072.1"/>
    </source>
</evidence>
<dbReference type="OrthoDB" id="1876404at2"/>
<dbReference type="Proteomes" id="UP000287872">
    <property type="component" value="Unassembled WGS sequence"/>
</dbReference>
<dbReference type="RefSeq" id="WP_125002546.1">
    <property type="nucleotide sequence ID" value="NZ_BHYK01000014.1"/>
</dbReference>
<accession>A0A401UNG1</accession>
<organism evidence="1 2">
    <name type="scientific">Clostridium tagluense</name>
    <dbReference type="NCBI Taxonomy" id="360422"/>
    <lineage>
        <taxon>Bacteria</taxon>
        <taxon>Bacillati</taxon>
        <taxon>Bacillota</taxon>
        <taxon>Clostridia</taxon>
        <taxon>Eubacteriales</taxon>
        <taxon>Clostridiaceae</taxon>
        <taxon>Clostridium</taxon>
    </lineage>
</organism>
<dbReference type="SUPFAM" id="SSF54427">
    <property type="entry name" value="NTF2-like"/>
    <property type="match status" value="1"/>
</dbReference>
<evidence type="ECO:0000313" key="2">
    <source>
        <dbReference type="Proteomes" id="UP000287872"/>
    </source>
</evidence>
<dbReference type="AlphaFoldDB" id="A0A401UNG1"/>
<comment type="caution">
    <text evidence="1">The sequence shown here is derived from an EMBL/GenBank/DDBJ whole genome shotgun (WGS) entry which is preliminary data.</text>
</comment>
<dbReference type="InterPro" id="IPR032710">
    <property type="entry name" value="NTF2-like_dom_sf"/>
</dbReference>
<evidence type="ECO:0008006" key="3">
    <source>
        <dbReference type="Google" id="ProtNLM"/>
    </source>
</evidence>
<sequence>MKNEINNELREILNIFEEAYIQRDVSKVDSFMDALFDKDEKVIVLGTSCGELCLGHAEVKDIFLSDWEYWGDLRIKADEATIIPLGNTTLIHTTGTIKYSFYSNEDTYTRYLGYIKEYFDGVSSDSKKPDKVKLTEINWKLCHLLNKWDGEERHYLWDLRISFVLIKKENRWIIRQMQFSLPVVGYMPDARIDNISGDIESFNAEGDKMKEYSINNTLVYKDEILKLLKDFNNEYLEAHNEIGTIASKYFTDNPLIINTDKTVYSNQEEIKSFIENHRACYDEMKLDYEDCLINSNEDVVWIVTHGTMKKTISENRAFDNTVDIIKNIFTSDLEDKDKLFNIRRRIAGTLKENARGEEYVWPFRLEAVLIREKQNWVFKYLQFSLPFSWFLEGKTEAASIVE</sequence>
<protein>
    <recommendedName>
        <fullName evidence="3">SnoaL-like domain-containing protein</fullName>
    </recommendedName>
</protein>
<keyword evidence="2" id="KW-1185">Reference proteome</keyword>
<name>A0A401UNG1_9CLOT</name>
<proteinExistence type="predicted"/>
<dbReference type="EMBL" id="BHYK01000014">
    <property type="protein sequence ID" value="GCD11072.1"/>
    <property type="molecule type" value="Genomic_DNA"/>
</dbReference>